<dbReference type="PROSITE" id="PS51066">
    <property type="entry name" value="ZF_FPG_2"/>
    <property type="match status" value="1"/>
</dbReference>
<keyword evidence="11" id="KW-0511">Multifunctional enzyme</keyword>
<evidence type="ECO:0000256" key="1">
    <source>
        <dbReference type="ARBA" id="ARBA00009409"/>
    </source>
</evidence>
<dbReference type="GO" id="GO:0000703">
    <property type="term" value="F:oxidized pyrimidine nucleobase lesion DNA N-glycosylase activity"/>
    <property type="evidence" value="ECO:0007669"/>
    <property type="project" value="TreeGrafter"/>
</dbReference>
<dbReference type="InterPro" id="IPR000214">
    <property type="entry name" value="Znf_DNA_glyclase/AP_lyase"/>
</dbReference>
<keyword evidence="4" id="KW-0227">DNA damage</keyword>
<keyword evidence="3" id="KW-0479">Metal-binding</keyword>
<reference evidence="16 17" key="1">
    <citation type="submission" date="2018-06" db="EMBL/GenBank/DDBJ databases">
        <title>Actinomadura craniellae sp. nov. isolated from marine sponge Craniella sp.</title>
        <authorList>
            <person name="Li L."/>
            <person name="Xu Q.H."/>
            <person name="Lin H.W."/>
            <person name="Lu Y.H."/>
        </authorList>
    </citation>
    <scope>NUCLEOTIDE SEQUENCE [LARGE SCALE GENOMIC DNA]</scope>
    <source>
        <strain evidence="16 17">LHW63021</strain>
    </source>
</reference>
<evidence type="ECO:0000256" key="12">
    <source>
        <dbReference type="ARBA" id="ARBA00023295"/>
    </source>
</evidence>
<dbReference type="SMART" id="SM00898">
    <property type="entry name" value="Fapy_DNA_glyco"/>
    <property type="match status" value="1"/>
</dbReference>
<evidence type="ECO:0000256" key="13">
    <source>
        <dbReference type="PROSITE-ProRule" id="PRU00391"/>
    </source>
</evidence>
<dbReference type="CDD" id="cd08971">
    <property type="entry name" value="AcNei2_N"/>
    <property type="match status" value="1"/>
</dbReference>
<dbReference type="InterPro" id="IPR012319">
    <property type="entry name" value="FPG_cat"/>
</dbReference>
<protein>
    <recommendedName>
        <fullName evidence="2">DNA-(apurinic or apyrimidinic site) lyase</fullName>
        <ecNumber evidence="2">4.2.99.18</ecNumber>
    </recommendedName>
</protein>
<feature type="domain" description="FPG-type" evidence="14">
    <location>
        <begin position="220"/>
        <end position="258"/>
    </location>
</feature>
<proteinExistence type="inferred from homology"/>
<dbReference type="PANTHER" id="PTHR42697:SF1">
    <property type="entry name" value="ENDONUCLEASE 8"/>
    <property type="match status" value="1"/>
</dbReference>
<dbReference type="InterPro" id="IPR035937">
    <property type="entry name" value="FPG_N"/>
</dbReference>
<dbReference type="OrthoDB" id="9800855at2"/>
<evidence type="ECO:0000259" key="15">
    <source>
        <dbReference type="PROSITE" id="PS51068"/>
    </source>
</evidence>
<dbReference type="GO" id="GO:0008270">
    <property type="term" value="F:zinc ion binding"/>
    <property type="evidence" value="ECO:0007669"/>
    <property type="project" value="UniProtKB-KW"/>
</dbReference>
<keyword evidence="8" id="KW-0238">DNA-binding</keyword>
<organism evidence="16 17">
    <name type="scientific">Actinomadura craniellae</name>
    <dbReference type="NCBI Taxonomy" id="2231787"/>
    <lineage>
        <taxon>Bacteria</taxon>
        <taxon>Bacillati</taxon>
        <taxon>Actinomycetota</taxon>
        <taxon>Actinomycetes</taxon>
        <taxon>Streptosporangiales</taxon>
        <taxon>Thermomonosporaceae</taxon>
        <taxon>Actinomadura</taxon>
    </lineage>
</organism>
<evidence type="ECO:0000313" key="16">
    <source>
        <dbReference type="EMBL" id="RAY12008.1"/>
    </source>
</evidence>
<dbReference type="SUPFAM" id="SSF57716">
    <property type="entry name" value="Glucocorticoid receptor-like (DNA-binding domain)"/>
    <property type="match status" value="1"/>
</dbReference>
<dbReference type="Gene3D" id="1.10.8.50">
    <property type="match status" value="1"/>
</dbReference>
<dbReference type="InterPro" id="IPR044090">
    <property type="entry name" value="Nei2_N"/>
</dbReference>
<dbReference type="EC" id="4.2.99.18" evidence="2"/>
<evidence type="ECO:0000313" key="17">
    <source>
        <dbReference type="Proteomes" id="UP000251891"/>
    </source>
</evidence>
<accession>A0A365GZ11</accession>
<dbReference type="RefSeq" id="WP_111870875.1">
    <property type="nucleotide sequence ID" value="NZ_QLYX01000015.1"/>
</dbReference>
<dbReference type="SUPFAM" id="SSF46946">
    <property type="entry name" value="S13-like H2TH domain"/>
    <property type="match status" value="1"/>
</dbReference>
<evidence type="ECO:0000256" key="6">
    <source>
        <dbReference type="ARBA" id="ARBA00022801"/>
    </source>
</evidence>
<keyword evidence="6" id="KW-0378">Hydrolase</keyword>
<keyword evidence="7" id="KW-0862">Zinc</keyword>
<dbReference type="EMBL" id="QLYX01000015">
    <property type="protein sequence ID" value="RAY12008.1"/>
    <property type="molecule type" value="Genomic_DNA"/>
</dbReference>
<dbReference type="SMART" id="SM01232">
    <property type="entry name" value="H2TH"/>
    <property type="match status" value="1"/>
</dbReference>
<sequence length="260" mass="28487">MPEGDVVHQTARRLHAALAGRALTRADFRVPGAATADLRGRTVTEVVARGKHLLIRVAGGLTVHVHLKMDGVWLIRPAGGTPPRDHRVRLVLANAGWEAVGRSLGVVELLRTAAEDTVVGHLGPDPLGPDWDPAEAVRRLAERPDQEIGDAVLDQSRLAGIGNIYKAELLFLRGTHPWRRVRDVPDLPGLVDLAHRLLAANRDRTGHITTGDRRPGREHFVYGRAGRPCRRCGTPIRRAEQGPPGRARIAFWCPRCQPEA</sequence>
<evidence type="ECO:0000256" key="3">
    <source>
        <dbReference type="ARBA" id="ARBA00022723"/>
    </source>
</evidence>
<evidence type="ECO:0000256" key="2">
    <source>
        <dbReference type="ARBA" id="ARBA00012720"/>
    </source>
</evidence>
<feature type="domain" description="Formamidopyrimidine-DNA glycosylase catalytic" evidence="15">
    <location>
        <begin position="2"/>
        <end position="128"/>
    </location>
</feature>
<keyword evidence="12" id="KW-0326">Glycosidase</keyword>
<evidence type="ECO:0000256" key="7">
    <source>
        <dbReference type="ARBA" id="ARBA00022833"/>
    </source>
</evidence>
<comment type="caution">
    <text evidence="16">The sequence shown here is derived from an EMBL/GenBank/DDBJ whole genome shotgun (WGS) entry which is preliminary data.</text>
</comment>
<evidence type="ECO:0000256" key="11">
    <source>
        <dbReference type="ARBA" id="ARBA00023268"/>
    </source>
</evidence>
<dbReference type="PANTHER" id="PTHR42697">
    <property type="entry name" value="ENDONUCLEASE 8"/>
    <property type="match status" value="1"/>
</dbReference>
<evidence type="ECO:0000256" key="8">
    <source>
        <dbReference type="ARBA" id="ARBA00023125"/>
    </source>
</evidence>
<dbReference type="AlphaFoldDB" id="A0A365GZ11"/>
<dbReference type="InterPro" id="IPR015886">
    <property type="entry name" value="H2TH_FPG"/>
</dbReference>
<evidence type="ECO:0000256" key="9">
    <source>
        <dbReference type="ARBA" id="ARBA00023204"/>
    </source>
</evidence>
<dbReference type="Pfam" id="PF06831">
    <property type="entry name" value="H2TH"/>
    <property type="match status" value="1"/>
</dbReference>
<dbReference type="Pfam" id="PF01149">
    <property type="entry name" value="Fapy_DNA_glyco"/>
    <property type="match status" value="1"/>
</dbReference>
<keyword evidence="10" id="KW-0456">Lyase</keyword>
<evidence type="ECO:0000256" key="10">
    <source>
        <dbReference type="ARBA" id="ARBA00023239"/>
    </source>
</evidence>
<gene>
    <name evidence="16" type="ORF">DPM19_27050</name>
</gene>
<dbReference type="InterPro" id="IPR010979">
    <property type="entry name" value="Ribosomal_uS13-like_H2TH"/>
</dbReference>
<dbReference type="SUPFAM" id="SSF81624">
    <property type="entry name" value="N-terminal domain of MutM-like DNA repair proteins"/>
    <property type="match status" value="1"/>
</dbReference>
<dbReference type="PROSITE" id="PS51068">
    <property type="entry name" value="FPG_CAT"/>
    <property type="match status" value="1"/>
</dbReference>
<comment type="similarity">
    <text evidence="1">Belongs to the FPG family.</text>
</comment>
<dbReference type="Gene3D" id="3.20.190.10">
    <property type="entry name" value="MutM-like, N-terminal"/>
    <property type="match status" value="1"/>
</dbReference>
<dbReference type="Proteomes" id="UP000251891">
    <property type="component" value="Unassembled WGS sequence"/>
</dbReference>
<keyword evidence="9" id="KW-0234">DNA repair</keyword>
<name>A0A365GZ11_9ACTN</name>
<keyword evidence="17" id="KW-1185">Reference proteome</keyword>
<keyword evidence="5 13" id="KW-0863">Zinc-finger</keyword>
<dbReference type="GO" id="GO:0006284">
    <property type="term" value="P:base-excision repair"/>
    <property type="evidence" value="ECO:0007669"/>
    <property type="project" value="InterPro"/>
</dbReference>
<dbReference type="GO" id="GO:0140078">
    <property type="term" value="F:class I DNA-(apurinic or apyrimidinic site) endonuclease activity"/>
    <property type="evidence" value="ECO:0007669"/>
    <property type="project" value="UniProtKB-EC"/>
</dbReference>
<evidence type="ECO:0000256" key="5">
    <source>
        <dbReference type="ARBA" id="ARBA00022771"/>
    </source>
</evidence>
<evidence type="ECO:0000256" key="4">
    <source>
        <dbReference type="ARBA" id="ARBA00022763"/>
    </source>
</evidence>
<dbReference type="GO" id="GO:0003684">
    <property type="term" value="F:damaged DNA binding"/>
    <property type="evidence" value="ECO:0007669"/>
    <property type="project" value="InterPro"/>
</dbReference>
<evidence type="ECO:0000259" key="14">
    <source>
        <dbReference type="PROSITE" id="PS51066"/>
    </source>
</evidence>